<gene>
    <name evidence="3" type="ORF">Q8F55_003613</name>
</gene>
<organism evidence="3 4">
    <name type="scientific">Vanrija albida</name>
    <dbReference type="NCBI Taxonomy" id="181172"/>
    <lineage>
        <taxon>Eukaryota</taxon>
        <taxon>Fungi</taxon>
        <taxon>Dikarya</taxon>
        <taxon>Basidiomycota</taxon>
        <taxon>Agaricomycotina</taxon>
        <taxon>Tremellomycetes</taxon>
        <taxon>Trichosporonales</taxon>
        <taxon>Trichosporonaceae</taxon>
        <taxon>Vanrija</taxon>
    </lineage>
</organism>
<dbReference type="GeneID" id="95984656"/>
<evidence type="ECO:0000256" key="2">
    <source>
        <dbReference type="SAM" id="MobiDB-lite"/>
    </source>
</evidence>
<evidence type="ECO:0000313" key="3">
    <source>
        <dbReference type="EMBL" id="KAL1409618.1"/>
    </source>
</evidence>
<dbReference type="RefSeq" id="XP_069209562.1">
    <property type="nucleotide sequence ID" value="XM_069352144.1"/>
</dbReference>
<evidence type="ECO:0000256" key="1">
    <source>
        <dbReference type="SAM" id="Coils"/>
    </source>
</evidence>
<accession>A0ABR3Q4L9</accession>
<feature type="region of interest" description="Disordered" evidence="2">
    <location>
        <begin position="256"/>
        <end position="314"/>
    </location>
</feature>
<dbReference type="Proteomes" id="UP001565368">
    <property type="component" value="Unassembled WGS sequence"/>
</dbReference>
<keyword evidence="4" id="KW-1185">Reference proteome</keyword>
<dbReference type="PANTHER" id="PTHR40130">
    <property type="entry name" value="EXPRESSED PROTEIN"/>
    <property type="match status" value="1"/>
</dbReference>
<feature type="coiled-coil region" evidence="1">
    <location>
        <begin position="376"/>
        <end position="403"/>
    </location>
</feature>
<evidence type="ECO:0008006" key="5">
    <source>
        <dbReference type="Google" id="ProtNLM"/>
    </source>
</evidence>
<evidence type="ECO:0000313" key="4">
    <source>
        <dbReference type="Proteomes" id="UP001565368"/>
    </source>
</evidence>
<feature type="compositionally biased region" description="Basic and acidic residues" evidence="2">
    <location>
        <begin position="273"/>
        <end position="286"/>
    </location>
</feature>
<name>A0ABR3Q4L9_9TREE</name>
<protein>
    <recommendedName>
        <fullName evidence="5">MIT domain-containing protein</fullName>
    </recommendedName>
</protein>
<feature type="region of interest" description="Disordered" evidence="2">
    <location>
        <begin position="78"/>
        <end position="115"/>
    </location>
</feature>
<sequence length="444" mass="47143">MSDDHNCLQRAHQLSAQASFLVRPPDASQETLNKGLEAYKEAAELFDRAGAGADEATKRTLRMLTTQHRKLARDLERRIANAGRPSPVASPTRAEFERRGSTPPVPSSSGAALPRRASLGNAVGAQLMRRTSSGSGGAGSGVGLAAGRGGVLGGPSAVHATAAARSVPPFSLRPVGDTPPVAAAVPPVAGTTGYGSITLSPRSPLYSSSSSSEPPEDSYLFPGHVPDTADPFSRFWGMLENMLEEISIPRALTTAQLGGPLPPAPTVSVSTARPDRRASGKGKERAPSPSESFYVVPRGQEQPPRNSSPSAKTNEELMLENESLRASLDALAKHAHALELANKAVTERAEERDKLVRSVVSGVRKEVAPAGSSAALVNAQRRIGELESELKRRDAELKRSKDNEETLRFQLDKFKEKWDKLRAKKEAKVAAAKGARVGKSPDQV</sequence>
<feature type="compositionally biased region" description="Polar residues" evidence="2">
    <location>
        <begin position="303"/>
        <end position="312"/>
    </location>
</feature>
<feature type="compositionally biased region" description="Low complexity" evidence="2">
    <location>
        <begin position="199"/>
        <end position="219"/>
    </location>
</feature>
<keyword evidence="1" id="KW-0175">Coiled coil</keyword>
<comment type="caution">
    <text evidence="3">The sequence shown here is derived from an EMBL/GenBank/DDBJ whole genome shotgun (WGS) entry which is preliminary data.</text>
</comment>
<reference evidence="3 4" key="1">
    <citation type="submission" date="2023-08" db="EMBL/GenBank/DDBJ databases">
        <title>Annotated Genome Sequence of Vanrija albida AlHP1.</title>
        <authorList>
            <person name="Herzog R."/>
        </authorList>
    </citation>
    <scope>NUCLEOTIDE SEQUENCE [LARGE SCALE GENOMIC DNA]</scope>
    <source>
        <strain evidence="3 4">AlHP1</strain>
    </source>
</reference>
<dbReference type="PANTHER" id="PTHR40130:SF1">
    <property type="entry name" value="SPINDLE POLE BODY-ASSOCIATED PROTEIN CUT12 DOMAIN-CONTAINING PROTEIN"/>
    <property type="match status" value="1"/>
</dbReference>
<feature type="region of interest" description="Disordered" evidence="2">
    <location>
        <begin position="195"/>
        <end position="224"/>
    </location>
</feature>
<dbReference type="EMBL" id="JBBXJM010000003">
    <property type="protein sequence ID" value="KAL1409618.1"/>
    <property type="molecule type" value="Genomic_DNA"/>
</dbReference>
<proteinExistence type="predicted"/>